<reference evidence="8" key="1">
    <citation type="submission" date="2020-08" db="EMBL/GenBank/DDBJ databases">
        <title>Genome public.</title>
        <authorList>
            <person name="Liu C."/>
            <person name="Sun Q."/>
        </authorList>
    </citation>
    <scope>NUCLEOTIDE SEQUENCE</scope>
    <source>
        <strain evidence="8">BX21</strain>
    </source>
</reference>
<comment type="similarity">
    <text evidence="6">Belongs to the TVP38/TMEM64 family.</text>
</comment>
<evidence type="ECO:0000313" key="8">
    <source>
        <dbReference type="EMBL" id="MBC8587701.1"/>
    </source>
</evidence>
<name>A0A926IJQ5_9FIRM</name>
<sequence length="230" mass="25828">MQYMNEPKDKIKFNFYIITIMVGLIGIFVYMKSSGILNYMSSAEEFKKYIEGYGKKAHIVFFIVQFISVIIAPIPSNVSSVVGGAVFGMWGSFFISILAILSGSTVVFILGRRFGRTFAEQFINPKLLNKYEQHFSSKKGELLLILLLFLPFFPDDAIGFVAGLSKISLSRYVIIMMLTRPWEILAASALGSTKIIMPLWVWGVLALVVICIAKNGDMIEKKLVSIIKIR</sequence>
<keyword evidence="2 6" id="KW-1003">Cell membrane</keyword>
<feature type="transmembrane region" description="Helical" evidence="6">
    <location>
        <begin position="87"/>
        <end position="110"/>
    </location>
</feature>
<dbReference type="Proteomes" id="UP000601171">
    <property type="component" value="Unassembled WGS sequence"/>
</dbReference>
<evidence type="ECO:0000256" key="5">
    <source>
        <dbReference type="ARBA" id="ARBA00023136"/>
    </source>
</evidence>
<gene>
    <name evidence="8" type="ORF">H8707_05550</name>
</gene>
<evidence type="ECO:0000256" key="3">
    <source>
        <dbReference type="ARBA" id="ARBA00022692"/>
    </source>
</evidence>
<dbReference type="AlphaFoldDB" id="A0A926IJQ5"/>
<organism evidence="8 9">
    <name type="scientific">Paratissierella segnis</name>
    <dbReference type="NCBI Taxonomy" id="2763679"/>
    <lineage>
        <taxon>Bacteria</taxon>
        <taxon>Bacillati</taxon>
        <taxon>Bacillota</taxon>
        <taxon>Tissierellia</taxon>
        <taxon>Tissierellales</taxon>
        <taxon>Tissierellaceae</taxon>
        <taxon>Paratissierella</taxon>
    </lineage>
</organism>
<evidence type="ECO:0000259" key="7">
    <source>
        <dbReference type="Pfam" id="PF09335"/>
    </source>
</evidence>
<dbReference type="PANTHER" id="PTHR12677:SF49">
    <property type="entry name" value="TVP38_TMEM64 FAMILY MEMBRANE PROTEIN"/>
    <property type="match status" value="1"/>
</dbReference>
<keyword evidence="4 6" id="KW-1133">Transmembrane helix</keyword>
<dbReference type="Pfam" id="PF09335">
    <property type="entry name" value="VTT_dom"/>
    <property type="match status" value="1"/>
</dbReference>
<comment type="subcellular location">
    <subcellularLocation>
        <location evidence="1 6">Cell membrane</location>
        <topology evidence="1 6">Multi-pass membrane protein</topology>
    </subcellularLocation>
</comment>
<evidence type="ECO:0000256" key="2">
    <source>
        <dbReference type="ARBA" id="ARBA00022475"/>
    </source>
</evidence>
<evidence type="ECO:0000256" key="6">
    <source>
        <dbReference type="RuleBase" id="RU366058"/>
    </source>
</evidence>
<feature type="transmembrane region" description="Helical" evidence="6">
    <location>
        <begin position="142"/>
        <end position="164"/>
    </location>
</feature>
<comment type="caution">
    <text evidence="8">The sequence shown here is derived from an EMBL/GenBank/DDBJ whole genome shotgun (WGS) entry which is preliminary data.</text>
</comment>
<feature type="transmembrane region" description="Helical" evidence="6">
    <location>
        <begin position="184"/>
        <end position="213"/>
    </location>
</feature>
<protein>
    <recommendedName>
        <fullName evidence="6">TVP38/TMEM64 family membrane protein</fullName>
    </recommendedName>
</protein>
<feature type="domain" description="VTT" evidence="7">
    <location>
        <begin position="74"/>
        <end position="192"/>
    </location>
</feature>
<proteinExistence type="inferred from homology"/>
<evidence type="ECO:0000313" key="9">
    <source>
        <dbReference type="Proteomes" id="UP000601171"/>
    </source>
</evidence>
<keyword evidence="3 6" id="KW-0812">Transmembrane</keyword>
<dbReference type="InterPro" id="IPR032816">
    <property type="entry name" value="VTT_dom"/>
</dbReference>
<dbReference type="GO" id="GO:0005886">
    <property type="term" value="C:plasma membrane"/>
    <property type="evidence" value="ECO:0007669"/>
    <property type="project" value="UniProtKB-SubCell"/>
</dbReference>
<feature type="transmembrane region" description="Helical" evidence="6">
    <location>
        <begin position="57"/>
        <end position="75"/>
    </location>
</feature>
<dbReference type="PANTHER" id="PTHR12677">
    <property type="entry name" value="GOLGI APPARATUS MEMBRANE PROTEIN TVP38-RELATED"/>
    <property type="match status" value="1"/>
</dbReference>
<evidence type="ECO:0000256" key="4">
    <source>
        <dbReference type="ARBA" id="ARBA00022989"/>
    </source>
</evidence>
<evidence type="ECO:0000256" key="1">
    <source>
        <dbReference type="ARBA" id="ARBA00004651"/>
    </source>
</evidence>
<keyword evidence="5 6" id="KW-0472">Membrane</keyword>
<feature type="transmembrane region" description="Helical" evidence="6">
    <location>
        <begin position="13"/>
        <end position="31"/>
    </location>
</feature>
<dbReference type="EMBL" id="JACRTG010000016">
    <property type="protein sequence ID" value="MBC8587701.1"/>
    <property type="molecule type" value="Genomic_DNA"/>
</dbReference>
<dbReference type="InterPro" id="IPR015414">
    <property type="entry name" value="TMEM64"/>
</dbReference>
<accession>A0A926IJQ5</accession>
<keyword evidence="9" id="KW-1185">Reference proteome</keyword>